<reference evidence="1 2" key="1">
    <citation type="submission" date="2016-06" db="EMBL/GenBank/DDBJ databases">
        <title>The Draft Genome Sequence and Annotation of the Desert Woodrat Neotoma lepida.</title>
        <authorList>
            <person name="Campbell M."/>
            <person name="Oakeson K.F."/>
            <person name="Yandell M."/>
            <person name="Halpert J.R."/>
            <person name="Dearing D."/>
        </authorList>
    </citation>
    <scope>NUCLEOTIDE SEQUENCE [LARGE SCALE GENOMIC DNA]</scope>
    <source>
        <strain evidence="1">417</strain>
        <tissue evidence="1">Liver</tissue>
    </source>
</reference>
<gene>
    <name evidence="1" type="ORF">A6R68_13356</name>
</gene>
<comment type="caution">
    <text evidence="1">The sequence shown here is derived from an EMBL/GenBank/DDBJ whole genome shotgun (WGS) entry which is preliminary data.</text>
</comment>
<feature type="non-terminal residue" evidence="1">
    <location>
        <position position="1"/>
    </location>
</feature>
<dbReference type="OrthoDB" id="1668230at2759"/>
<name>A0A1A6H2M6_NEOLE</name>
<dbReference type="EMBL" id="LZPO01055213">
    <property type="protein sequence ID" value="OBS72065.1"/>
    <property type="molecule type" value="Genomic_DNA"/>
</dbReference>
<organism evidence="1 2">
    <name type="scientific">Neotoma lepida</name>
    <name type="common">Desert woodrat</name>
    <dbReference type="NCBI Taxonomy" id="56216"/>
    <lineage>
        <taxon>Eukaryota</taxon>
        <taxon>Metazoa</taxon>
        <taxon>Chordata</taxon>
        <taxon>Craniata</taxon>
        <taxon>Vertebrata</taxon>
        <taxon>Euteleostomi</taxon>
        <taxon>Mammalia</taxon>
        <taxon>Eutheria</taxon>
        <taxon>Euarchontoglires</taxon>
        <taxon>Glires</taxon>
        <taxon>Rodentia</taxon>
        <taxon>Myomorpha</taxon>
        <taxon>Muroidea</taxon>
        <taxon>Cricetidae</taxon>
        <taxon>Neotominae</taxon>
        <taxon>Neotoma</taxon>
    </lineage>
</organism>
<keyword evidence="2" id="KW-1185">Reference proteome</keyword>
<protein>
    <submittedName>
        <fullName evidence="1">Uncharacterized protein</fullName>
    </submittedName>
</protein>
<dbReference type="STRING" id="56216.A0A1A6H2M6"/>
<evidence type="ECO:0000313" key="1">
    <source>
        <dbReference type="EMBL" id="OBS72065.1"/>
    </source>
</evidence>
<evidence type="ECO:0000313" key="2">
    <source>
        <dbReference type="Proteomes" id="UP000092124"/>
    </source>
</evidence>
<accession>A0A1A6H2M6</accession>
<proteinExistence type="predicted"/>
<dbReference type="AlphaFoldDB" id="A0A1A6H2M6"/>
<dbReference type="InterPro" id="IPR013783">
    <property type="entry name" value="Ig-like_fold"/>
</dbReference>
<dbReference type="Proteomes" id="UP000092124">
    <property type="component" value="Unassembled WGS sequence"/>
</dbReference>
<dbReference type="Gene3D" id="2.60.40.10">
    <property type="entry name" value="Immunoglobulins"/>
    <property type="match status" value="1"/>
</dbReference>
<sequence length="164" mass="17420">SLCLFLPQLVSHTHLAGRVKKGVVDQRDASLMCSVSQTPMGVPVPQAGEGCSATKHAHLVTMDQTVSSGAVAAMERGVIDSKDASALKDGKGCSVRKKVKQGRPRMTPQIEDLPDHIEVNSGKFNPICKASGWPLPTSEEMTLVKPDGTVLQVRAILQNACLPP</sequence>